<proteinExistence type="inferred from homology"/>
<dbReference type="RefSeq" id="WP_187302272.1">
    <property type="nucleotide sequence ID" value="NZ_CBCTON010000008.1"/>
</dbReference>
<evidence type="ECO:0000259" key="7">
    <source>
        <dbReference type="Pfam" id="PF02601"/>
    </source>
</evidence>
<dbReference type="PANTHER" id="PTHR30008:SF0">
    <property type="entry name" value="EXODEOXYRIBONUCLEASE 7 LARGE SUBUNIT"/>
    <property type="match status" value="1"/>
</dbReference>
<keyword evidence="1 5" id="KW-0963">Cytoplasm</keyword>
<dbReference type="InterPro" id="IPR025824">
    <property type="entry name" value="OB-fold_nuc-bd_dom"/>
</dbReference>
<reference evidence="9" key="1">
    <citation type="submission" date="2020-08" db="EMBL/GenBank/DDBJ databases">
        <title>Genome public.</title>
        <authorList>
            <person name="Liu C."/>
            <person name="Sun Q."/>
        </authorList>
    </citation>
    <scope>NUCLEOTIDE SEQUENCE</scope>
    <source>
        <strain evidence="9">BX12</strain>
    </source>
</reference>
<name>A0A923SQ17_9FIRM</name>
<evidence type="ECO:0000256" key="4">
    <source>
        <dbReference type="ARBA" id="ARBA00022839"/>
    </source>
</evidence>
<comment type="subcellular location">
    <subcellularLocation>
        <location evidence="5 6">Cytoplasm</location>
    </subcellularLocation>
</comment>
<comment type="function">
    <text evidence="5">Bidirectionally degrades single-stranded DNA into large acid-insoluble oligonucleotides, which are then degraded further into small acid-soluble oligonucleotides.</text>
</comment>
<evidence type="ECO:0000256" key="5">
    <source>
        <dbReference type="HAMAP-Rule" id="MF_00378"/>
    </source>
</evidence>
<comment type="subunit">
    <text evidence="5">Heterooligomer composed of large and small subunits.</text>
</comment>
<feature type="domain" description="Exonuclease VII large subunit C-terminal" evidence="7">
    <location>
        <begin position="124"/>
        <end position="321"/>
    </location>
</feature>
<organism evidence="9 10">
    <name type="scientific">Zhenpiania hominis</name>
    <dbReference type="NCBI Taxonomy" id="2763644"/>
    <lineage>
        <taxon>Bacteria</taxon>
        <taxon>Bacillati</taxon>
        <taxon>Bacillota</taxon>
        <taxon>Clostridia</taxon>
        <taxon>Peptostreptococcales</taxon>
        <taxon>Anaerovoracaceae</taxon>
        <taxon>Zhenpiania</taxon>
    </lineage>
</organism>
<sequence>MAIKPVKVSQLNGYIKRILQTDPLLGNVSVIGEISNLKFHGSGHVYFSMKDEGSRLNCFLPADRAQNLRYELSEGMEITASGYIYLYERGGSYSLNIRDIEVAGLGNLSIAFEKLKAKLEAEGLFDKEHKKEIPFFPEKIAVVTSETGAAVRDILKIIKSRNNYVDVLIYPVLVQGPSAAGEIAHAIADINEKWPDMDTIITGRGGGAMEELWAFNEEIVARSIYASKIPVISAVGHETDFTIADFVADRRAETPTAAAHMAVPDIEELKGYIETLKQHLESGFETGLKYRSMHLERLNLDVFKRDLESRITVEQMRLEAIHTENLHSIRRQTEAYEKKLQLLRESLEAFNPKAILARGYGAVLDSGRRFVKTAGQIRKGDKMIVALSDGEVDCITEDVRRGEQ</sequence>
<dbReference type="PANTHER" id="PTHR30008">
    <property type="entry name" value="EXODEOXYRIBONUCLEASE 7 LARGE SUBUNIT"/>
    <property type="match status" value="1"/>
</dbReference>
<comment type="similarity">
    <text evidence="5 6">Belongs to the XseA family.</text>
</comment>
<dbReference type="EMBL" id="JACRYT010000003">
    <property type="protein sequence ID" value="MBC6679167.1"/>
    <property type="molecule type" value="Genomic_DNA"/>
</dbReference>
<feature type="domain" description="OB-fold nucleic acid binding" evidence="8">
    <location>
        <begin position="7"/>
        <end position="101"/>
    </location>
</feature>
<dbReference type="GO" id="GO:0006308">
    <property type="term" value="P:DNA catabolic process"/>
    <property type="evidence" value="ECO:0007669"/>
    <property type="project" value="UniProtKB-UniRule"/>
</dbReference>
<protein>
    <recommendedName>
        <fullName evidence="5">Exodeoxyribonuclease 7 large subunit</fullName>
        <ecNumber evidence="5">3.1.11.6</ecNumber>
    </recommendedName>
    <alternativeName>
        <fullName evidence="5">Exodeoxyribonuclease VII large subunit</fullName>
        <shortName evidence="5">Exonuclease VII large subunit</shortName>
    </alternativeName>
</protein>
<evidence type="ECO:0000256" key="2">
    <source>
        <dbReference type="ARBA" id="ARBA00022722"/>
    </source>
</evidence>
<evidence type="ECO:0000256" key="3">
    <source>
        <dbReference type="ARBA" id="ARBA00022801"/>
    </source>
</evidence>
<dbReference type="HAMAP" id="MF_00378">
    <property type="entry name" value="Exonuc_7_L"/>
    <property type="match status" value="1"/>
</dbReference>
<evidence type="ECO:0000259" key="8">
    <source>
        <dbReference type="Pfam" id="PF13742"/>
    </source>
</evidence>
<dbReference type="CDD" id="cd04489">
    <property type="entry name" value="ExoVII_LU_OBF"/>
    <property type="match status" value="1"/>
</dbReference>
<gene>
    <name evidence="5" type="primary">xseA</name>
    <name evidence="9" type="ORF">H9L42_04925</name>
</gene>
<dbReference type="Pfam" id="PF13742">
    <property type="entry name" value="tRNA_anti_2"/>
    <property type="match status" value="1"/>
</dbReference>
<dbReference type="InterPro" id="IPR020579">
    <property type="entry name" value="Exonuc_VII_lsu_C"/>
</dbReference>
<evidence type="ECO:0000256" key="1">
    <source>
        <dbReference type="ARBA" id="ARBA00022490"/>
    </source>
</evidence>
<dbReference type="Proteomes" id="UP000602647">
    <property type="component" value="Unassembled WGS sequence"/>
</dbReference>
<accession>A0A923SQ17</accession>
<dbReference type="EC" id="3.1.11.6" evidence="5"/>
<dbReference type="GO" id="GO:0005737">
    <property type="term" value="C:cytoplasm"/>
    <property type="evidence" value="ECO:0007669"/>
    <property type="project" value="UniProtKB-SubCell"/>
</dbReference>
<keyword evidence="2 5" id="KW-0540">Nuclease</keyword>
<dbReference type="GO" id="GO:0003676">
    <property type="term" value="F:nucleic acid binding"/>
    <property type="evidence" value="ECO:0007669"/>
    <property type="project" value="InterPro"/>
</dbReference>
<dbReference type="NCBIfam" id="TIGR00237">
    <property type="entry name" value="xseA"/>
    <property type="match status" value="1"/>
</dbReference>
<keyword evidence="10" id="KW-1185">Reference proteome</keyword>
<dbReference type="AlphaFoldDB" id="A0A923SQ17"/>
<dbReference type="GO" id="GO:0008855">
    <property type="term" value="F:exodeoxyribonuclease VII activity"/>
    <property type="evidence" value="ECO:0007669"/>
    <property type="project" value="UniProtKB-UniRule"/>
</dbReference>
<dbReference type="InterPro" id="IPR003753">
    <property type="entry name" value="Exonuc_VII_L"/>
</dbReference>
<keyword evidence="4 5" id="KW-0269">Exonuclease</keyword>
<evidence type="ECO:0000256" key="6">
    <source>
        <dbReference type="RuleBase" id="RU004355"/>
    </source>
</evidence>
<dbReference type="Pfam" id="PF02601">
    <property type="entry name" value="Exonuc_VII_L"/>
    <property type="match status" value="1"/>
</dbReference>
<comment type="catalytic activity">
    <reaction evidence="5 6">
        <text>Exonucleolytic cleavage in either 5'- to 3'- or 3'- to 5'-direction to yield nucleoside 5'-phosphates.</text>
        <dbReference type="EC" id="3.1.11.6"/>
    </reaction>
</comment>
<evidence type="ECO:0000313" key="10">
    <source>
        <dbReference type="Proteomes" id="UP000602647"/>
    </source>
</evidence>
<evidence type="ECO:0000313" key="9">
    <source>
        <dbReference type="EMBL" id="MBC6679167.1"/>
    </source>
</evidence>
<comment type="caution">
    <text evidence="9">The sequence shown here is derived from an EMBL/GenBank/DDBJ whole genome shotgun (WGS) entry which is preliminary data.</text>
</comment>
<keyword evidence="3 5" id="KW-0378">Hydrolase</keyword>
<dbReference type="GO" id="GO:0009318">
    <property type="term" value="C:exodeoxyribonuclease VII complex"/>
    <property type="evidence" value="ECO:0007669"/>
    <property type="project" value="UniProtKB-UniRule"/>
</dbReference>